<gene>
    <name evidence="1" type="ORF">V6N11_018746</name>
</gene>
<sequence>MVVGLSLEFGLALRSWASHQSPGRSGSNKSTMCLLGRAGSARHIKGTRRHEATKKPPPLAETRWNTMDAARRALLPRLQALNI</sequence>
<evidence type="ECO:0000313" key="1">
    <source>
        <dbReference type="EMBL" id="KAK9003850.1"/>
    </source>
</evidence>
<accession>A0ABR2QT79</accession>
<comment type="caution">
    <text evidence="1">The sequence shown here is derived from an EMBL/GenBank/DDBJ whole genome shotgun (WGS) entry which is preliminary data.</text>
</comment>
<evidence type="ECO:0008006" key="3">
    <source>
        <dbReference type="Google" id="ProtNLM"/>
    </source>
</evidence>
<evidence type="ECO:0000313" key="2">
    <source>
        <dbReference type="Proteomes" id="UP001396334"/>
    </source>
</evidence>
<protein>
    <recommendedName>
        <fullName evidence="3">Secreted protein</fullName>
    </recommendedName>
</protein>
<keyword evidence="2" id="KW-1185">Reference proteome</keyword>
<name>A0ABR2QT79_9ROSI</name>
<dbReference type="Proteomes" id="UP001396334">
    <property type="component" value="Unassembled WGS sequence"/>
</dbReference>
<proteinExistence type="predicted"/>
<dbReference type="EMBL" id="JBBPBN010000032">
    <property type="protein sequence ID" value="KAK9003850.1"/>
    <property type="molecule type" value="Genomic_DNA"/>
</dbReference>
<organism evidence="1 2">
    <name type="scientific">Hibiscus sabdariffa</name>
    <name type="common">roselle</name>
    <dbReference type="NCBI Taxonomy" id="183260"/>
    <lineage>
        <taxon>Eukaryota</taxon>
        <taxon>Viridiplantae</taxon>
        <taxon>Streptophyta</taxon>
        <taxon>Embryophyta</taxon>
        <taxon>Tracheophyta</taxon>
        <taxon>Spermatophyta</taxon>
        <taxon>Magnoliopsida</taxon>
        <taxon>eudicotyledons</taxon>
        <taxon>Gunneridae</taxon>
        <taxon>Pentapetalae</taxon>
        <taxon>rosids</taxon>
        <taxon>malvids</taxon>
        <taxon>Malvales</taxon>
        <taxon>Malvaceae</taxon>
        <taxon>Malvoideae</taxon>
        <taxon>Hibiscus</taxon>
    </lineage>
</organism>
<reference evidence="1 2" key="1">
    <citation type="journal article" date="2024" name="G3 (Bethesda)">
        <title>Genome assembly of Hibiscus sabdariffa L. provides insights into metabolisms of medicinal natural products.</title>
        <authorList>
            <person name="Kim T."/>
        </authorList>
    </citation>
    <scope>NUCLEOTIDE SEQUENCE [LARGE SCALE GENOMIC DNA]</scope>
    <source>
        <strain evidence="1">TK-2024</strain>
        <tissue evidence="1">Old leaves</tissue>
    </source>
</reference>